<keyword evidence="2" id="KW-1185">Reference proteome</keyword>
<sequence>YSKLRAIYKGGAEEEFTSVRDYRTFKSNDKGNEGEAIALSLFNPNPPDIGYKDLR</sequence>
<evidence type="ECO:0000313" key="2">
    <source>
        <dbReference type="Proteomes" id="UP000789860"/>
    </source>
</evidence>
<proteinExistence type="predicted"/>
<dbReference type="EMBL" id="CAJVPM010027060">
    <property type="protein sequence ID" value="CAG8664707.1"/>
    <property type="molecule type" value="Genomic_DNA"/>
</dbReference>
<accession>A0ACA9NSJ5</accession>
<reference evidence="1" key="1">
    <citation type="submission" date="2021-06" db="EMBL/GenBank/DDBJ databases">
        <authorList>
            <person name="Kallberg Y."/>
            <person name="Tangrot J."/>
            <person name="Rosling A."/>
        </authorList>
    </citation>
    <scope>NUCLEOTIDE SEQUENCE</scope>
    <source>
        <strain evidence="1">AU212A</strain>
    </source>
</reference>
<organism evidence="1 2">
    <name type="scientific">Scutellospora calospora</name>
    <dbReference type="NCBI Taxonomy" id="85575"/>
    <lineage>
        <taxon>Eukaryota</taxon>
        <taxon>Fungi</taxon>
        <taxon>Fungi incertae sedis</taxon>
        <taxon>Mucoromycota</taxon>
        <taxon>Glomeromycotina</taxon>
        <taxon>Glomeromycetes</taxon>
        <taxon>Diversisporales</taxon>
        <taxon>Gigasporaceae</taxon>
        <taxon>Scutellospora</taxon>
    </lineage>
</organism>
<protein>
    <submittedName>
        <fullName evidence="1">3818_t:CDS:1</fullName>
    </submittedName>
</protein>
<name>A0ACA9NSJ5_9GLOM</name>
<evidence type="ECO:0000313" key="1">
    <source>
        <dbReference type="EMBL" id="CAG8664707.1"/>
    </source>
</evidence>
<feature type="non-terminal residue" evidence="1">
    <location>
        <position position="1"/>
    </location>
</feature>
<comment type="caution">
    <text evidence="1">The sequence shown here is derived from an EMBL/GenBank/DDBJ whole genome shotgun (WGS) entry which is preliminary data.</text>
</comment>
<gene>
    <name evidence="1" type="ORF">SCALOS_LOCUS9161</name>
</gene>
<dbReference type="Proteomes" id="UP000789860">
    <property type="component" value="Unassembled WGS sequence"/>
</dbReference>